<dbReference type="Proteomes" id="UP000243859">
    <property type="component" value="Unassembled WGS sequence"/>
</dbReference>
<organism evidence="1 2">
    <name type="scientific">Rhodovulum imhoffii</name>
    <dbReference type="NCBI Taxonomy" id="365340"/>
    <lineage>
        <taxon>Bacteria</taxon>
        <taxon>Pseudomonadati</taxon>
        <taxon>Pseudomonadota</taxon>
        <taxon>Alphaproteobacteria</taxon>
        <taxon>Rhodobacterales</taxon>
        <taxon>Paracoccaceae</taxon>
        <taxon>Rhodovulum</taxon>
    </lineage>
</organism>
<gene>
    <name evidence="1" type="ORF">C8N32_1237</name>
</gene>
<evidence type="ECO:0000313" key="2">
    <source>
        <dbReference type="Proteomes" id="UP000243859"/>
    </source>
</evidence>
<protein>
    <submittedName>
        <fullName evidence="1">Uncharacterized protein</fullName>
    </submittedName>
</protein>
<reference evidence="1 2" key="1">
    <citation type="submission" date="2018-04" db="EMBL/GenBank/DDBJ databases">
        <title>Genomic Encyclopedia of Archaeal and Bacterial Type Strains, Phase II (KMG-II): from individual species to whole genera.</title>
        <authorList>
            <person name="Goeker M."/>
        </authorList>
    </citation>
    <scope>NUCLEOTIDE SEQUENCE [LARGE SCALE GENOMIC DNA]</scope>
    <source>
        <strain evidence="1 2">DSM 18064</strain>
    </source>
</reference>
<sequence>MDAGNRRFAIDQGLADQLKFIREGEFDERAGSPTLKLIGDVKVVSDETQIVERVEERAITPDDALMVYLMGRVV</sequence>
<dbReference type="AlphaFoldDB" id="A0A2T5BP27"/>
<comment type="caution">
    <text evidence="1">The sequence shown here is derived from an EMBL/GenBank/DDBJ whole genome shotgun (WGS) entry which is preliminary data.</text>
</comment>
<proteinExistence type="predicted"/>
<name>A0A2T5BP27_9RHOB</name>
<keyword evidence="2" id="KW-1185">Reference proteome</keyword>
<evidence type="ECO:0000313" key="1">
    <source>
        <dbReference type="EMBL" id="PTN00745.1"/>
    </source>
</evidence>
<dbReference type="EMBL" id="QAAA01000023">
    <property type="protein sequence ID" value="PTN00745.1"/>
    <property type="molecule type" value="Genomic_DNA"/>
</dbReference>
<accession>A0A2T5BP27</accession>